<keyword evidence="2" id="KW-0472">Membrane</keyword>
<sequence length="503" mass="52280">MRLVKVLVDEADLNAVVSVLDDEEIDHVRFERVDAGTGTVDSETGTVDSETGTVDSETGTVDSETGTADSETGTADIGAETGTADELLVEFPLPDQAVEHVRDRLDETGVTGRYFVTVSAESARTERFDALEDRFITGTEEGDSISPAELRSKALSLHPDPAAYYVMTVISALVAVSGLLLDSAALVVGAMVIAPQVGSALTASVGAVMRDWSMLERGLRAQLLSLSLAIVGSAAFGVALQSIGSVSPVVHLETIAEVGERTSPGILTLAVGFVAGSAGAVGLATALPVSIVGVMIAAALIPAAATVGIGIAWNAPSVAIGALVLLVANLVAINAAGYLTLRAFGYRSTGDTDFSAVRRTAIVVALVAVVVLTGATFALQASFENDANGAVNEVLDEEAYEELELVRTRTDFLFVPGSEPPGVAVVVGRPADQSHPTLAADLGERISETTGRDVAVRVEFVDRQQYETGRETLRTARSRETGSTAITPATGEVERQTLRSVVR</sequence>
<feature type="region of interest" description="Disordered" evidence="1">
    <location>
        <begin position="36"/>
        <end position="77"/>
    </location>
</feature>
<keyword evidence="2" id="KW-0812">Transmembrane</keyword>
<organism evidence="3 4">
    <name type="scientific">Halorubrum lipolyticum DSM 21995</name>
    <dbReference type="NCBI Taxonomy" id="1227482"/>
    <lineage>
        <taxon>Archaea</taxon>
        <taxon>Methanobacteriati</taxon>
        <taxon>Methanobacteriota</taxon>
        <taxon>Stenosarchaea group</taxon>
        <taxon>Halobacteria</taxon>
        <taxon>Halobacteriales</taxon>
        <taxon>Haloferacaceae</taxon>
        <taxon>Halorubrum</taxon>
    </lineage>
</organism>
<feature type="transmembrane region" description="Helical" evidence="2">
    <location>
        <begin position="362"/>
        <end position="383"/>
    </location>
</feature>
<feature type="region of interest" description="Disordered" evidence="1">
    <location>
        <begin position="476"/>
        <end position="503"/>
    </location>
</feature>
<dbReference type="EMBL" id="AOJG01000030">
    <property type="protein sequence ID" value="EMA59253.1"/>
    <property type="molecule type" value="Genomic_DNA"/>
</dbReference>
<feature type="compositionally biased region" description="Polar residues" evidence="1">
    <location>
        <begin position="39"/>
        <end position="73"/>
    </location>
</feature>
<evidence type="ECO:0000313" key="4">
    <source>
        <dbReference type="Proteomes" id="UP000011650"/>
    </source>
</evidence>
<name>M0NNQ7_9EURY</name>
<dbReference type="Pfam" id="PF04087">
    <property type="entry name" value="DUF389"/>
    <property type="match status" value="1"/>
</dbReference>
<reference evidence="3 4" key="1">
    <citation type="journal article" date="2014" name="PLoS Genet.">
        <title>Phylogenetically driven sequencing of extremely halophilic archaea reveals strategies for static and dynamic osmo-response.</title>
        <authorList>
            <person name="Becker E.A."/>
            <person name="Seitzer P.M."/>
            <person name="Tritt A."/>
            <person name="Larsen D."/>
            <person name="Krusor M."/>
            <person name="Yao A.I."/>
            <person name="Wu D."/>
            <person name="Madern D."/>
            <person name="Eisen J.A."/>
            <person name="Darling A.E."/>
            <person name="Facciotti M.T."/>
        </authorList>
    </citation>
    <scope>NUCLEOTIDE SEQUENCE [LARGE SCALE GENOMIC DNA]</scope>
    <source>
        <strain evidence="3 4">DSM 21995</strain>
    </source>
</reference>
<dbReference type="PATRIC" id="fig|1227482.3.peg.2322"/>
<dbReference type="PANTHER" id="PTHR20992:SF9">
    <property type="entry name" value="AT15442P-RELATED"/>
    <property type="match status" value="1"/>
</dbReference>
<evidence type="ECO:0000313" key="3">
    <source>
        <dbReference type="EMBL" id="EMA59253.1"/>
    </source>
</evidence>
<comment type="caution">
    <text evidence="3">The sequence shown here is derived from an EMBL/GenBank/DDBJ whole genome shotgun (WGS) entry which is preliminary data.</text>
</comment>
<feature type="transmembrane region" description="Helical" evidence="2">
    <location>
        <begin position="221"/>
        <end position="244"/>
    </location>
</feature>
<dbReference type="PANTHER" id="PTHR20992">
    <property type="entry name" value="AT15442P-RELATED"/>
    <property type="match status" value="1"/>
</dbReference>
<dbReference type="Proteomes" id="UP000011650">
    <property type="component" value="Unassembled WGS sequence"/>
</dbReference>
<feature type="transmembrane region" description="Helical" evidence="2">
    <location>
        <begin position="319"/>
        <end position="341"/>
    </location>
</feature>
<evidence type="ECO:0008006" key="5">
    <source>
        <dbReference type="Google" id="ProtNLM"/>
    </source>
</evidence>
<dbReference type="STRING" id="1227482.C469_11511"/>
<dbReference type="InterPro" id="IPR005240">
    <property type="entry name" value="DUF389"/>
</dbReference>
<evidence type="ECO:0000256" key="1">
    <source>
        <dbReference type="SAM" id="MobiDB-lite"/>
    </source>
</evidence>
<keyword evidence="4" id="KW-1185">Reference proteome</keyword>
<gene>
    <name evidence="3" type="ORF">C469_11511</name>
</gene>
<protein>
    <recommendedName>
        <fullName evidence="5">TIGR00341 family protein</fullName>
    </recommendedName>
</protein>
<feature type="transmembrane region" description="Helical" evidence="2">
    <location>
        <begin position="187"/>
        <end position="209"/>
    </location>
</feature>
<feature type="transmembrane region" description="Helical" evidence="2">
    <location>
        <begin position="291"/>
        <end position="313"/>
    </location>
</feature>
<feature type="transmembrane region" description="Helical" evidence="2">
    <location>
        <begin position="162"/>
        <end position="181"/>
    </location>
</feature>
<feature type="transmembrane region" description="Helical" evidence="2">
    <location>
        <begin position="264"/>
        <end position="284"/>
    </location>
</feature>
<dbReference type="OrthoDB" id="3266at2157"/>
<evidence type="ECO:0000256" key="2">
    <source>
        <dbReference type="SAM" id="Phobius"/>
    </source>
</evidence>
<proteinExistence type="predicted"/>
<keyword evidence="2" id="KW-1133">Transmembrane helix</keyword>
<accession>M0NNQ7</accession>
<dbReference type="AlphaFoldDB" id="M0NNQ7"/>
<dbReference type="RefSeq" id="WP_008006722.1">
    <property type="nucleotide sequence ID" value="NZ_AOJG01000030.1"/>
</dbReference>